<dbReference type="PANTHER" id="PTHR45814">
    <property type="entry name" value="HISTONE-LYSINE N-METHYLTRANSFERASE SETD1"/>
    <property type="match status" value="1"/>
</dbReference>
<feature type="region of interest" description="Disordered" evidence="17">
    <location>
        <begin position="381"/>
        <end position="401"/>
    </location>
</feature>
<dbReference type="PROSITE" id="PS51572">
    <property type="entry name" value="SAM_MT43_1"/>
    <property type="match status" value="1"/>
</dbReference>
<dbReference type="GO" id="GO:0032259">
    <property type="term" value="P:methylation"/>
    <property type="evidence" value="ECO:0007669"/>
    <property type="project" value="UniProtKB-KW"/>
</dbReference>
<dbReference type="EMBL" id="KN847582">
    <property type="protein sequence ID" value="KIV99192.1"/>
    <property type="molecule type" value="Genomic_DNA"/>
</dbReference>
<dbReference type="PIRSF" id="PIRSF037104">
    <property type="entry name" value="Histone_H3-K4_mtfrase_Set1_fun"/>
    <property type="match status" value="1"/>
</dbReference>
<feature type="compositionally biased region" description="Basic and acidic residues" evidence="17">
    <location>
        <begin position="842"/>
        <end position="865"/>
    </location>
</feature>
<dbReference type="GO" id="GO:0003676">
    <property type="term" value="F:nucleic acid binding"/>
    <property type="evidence" value="ECO:0007669"/>
    <property type="project" value="InterPro"/>
</dbReference>
<dbReference type="Proteomes" id="UP000053259">
    <property type="component" value="Unassembled WGS sequence"/>
</dbReference>
<dbReference type="Gene3D" id="2.170.270.10">
    <property type="entry name" value="SET domain"/>
    <property type="match status" value="1"/>
</dbReference>
<reference evidence="20 21" key="1">
    <citation type="submission" date="2015-01" db="EMBL/GenBank/DDBJ databases">
        <title>The Genome Sequence of Ochroconis gallopava CBS43764.</title>
        <authorList>
            <consortium name="The Broad Institute Genomics Platform"/>
            <person name="Cuomo C."/>
            <person name="de Hoog S."/>
            <person name="Gorbushina A."/>
            <person name="Stielow B."/>
            <person name="Teixiera M."/>
            <person name="Abouelleil A."/>
            <person name="Chapman S.B."/>
            <person name="Priest M."/>
            <person name="Young S.K."/>
            <person name="Wortman J."/>
            <person name="Nusbaum C."/>
            <person name="Birren B."/>
        </authorList>
    </citation>
    <scope>NUCLEOTIDE SEQUENCE [LARGE SCALE GENOMIC DNA]</scope>
    <source>
        <strain evidence="20 21">CBS 43764</strain>
    </source>
</reference>
<dbReference type="Pfam" id="PF00856">
    <property type="entry name" value="SET"/>
    <property type="match status" value="1"/>
</dbReference>
<accession>A0A0D1ZXK7</accession>
<evidence type="ECO:0000259" key="19">
    <source>
        <dbReference type="PROSITE" id="PS50868"/>
    </source>
</evidence>
<evidence type="ECO:0000256" key="10">
    <source>
        <dbReference type="ARBA" id="ARBA00023242"/>
    </source>
</evidence>
<evidence type="ECO:0000256" key="12">
    <source>
        <dbReference type="ARBA" id="ARBA00044515"/>
    </source>
</evidence>
<keyword evidence="6 16" id="KW-0489">Methyltransferase</keyword>
<evidence type="ECO:0000256" key="1">
    <source>
        <dbReference type="ARBA" id="ARBA00004123"/>
    </source>
</evidence>
<dbReference type="OrthoDB" id="308383at2759"/>
<dbReference type="Pfam" id="PF11767">
    <property type="entry name" value="SET_assoc"/>
    <property type="match status" value="1"/>
</dbReference>
<dbReference type="RefSeq" id="XP_016209062.1">
    <property type="nucleotide sequence ID" value="XM_016363142.1"/>
</dbReference>
<dbReference type="EC" id="2.1.1.354" evidence="3 16"/>
<protein>
    <recommendedName>
        <fullName evidence="4 16">Histone-lysine N-methyltransferase, H3 lysine-4 specific</fullName>
        <ecNumber evidence="3 16">2.1.1.354</ecNumber>
    </recommendedName>
</protein>
<feature type="compositionally biased region" description="Basic and acidic residues" evidence="17">
    <location>
        <begin position="324"/>
        <end position="336"/>
    </location>
</feature>
<dbReference type="PROSITE" id="PS50280">
    <property type="entry name" value="SET"/>
    <property type="match status" value="1"/>
</dbReference>
<dbReference type="InterPro" id="IPR024636">
    <property type="entry name" value="SET_assoc"/>
</dbReference>
<dbReference type="HOGENOM" id="CLU_004391_1_0_1"/>
<dbReference type="GO" id="GO:0140999">
    <property type="term" value="F:histone H3K4 trimethyltransferase activity"/>
    <property type="evidence" value="ECO:0007669"/>
    <property type="project" value="UniProtKB-EC"/>
</dbReference>
<dbReference type="InterPro" id="IPR003616">
    <property type="entry name" value="Post-SET_dom"/>
</dbReference>
<dbReference type="SMART" id="SM00317">
    <property type="entry name" value="SET"/>
    <property type="match status" value="1"/>
</dbReference>
<feature type="region of interest" description="Disordered" evidence="17">
    <location>
        <begin position="614"/>
        <end position="736"/>
    </location>
</feature>
<feature type="compositionally biased region" description="Basic and acidic residues" evidence="17">
    <location>
        <begin position="633"/>
        <end position="652"/>
    </location>
</feature>
<feature type="region of interest" description="Disordered" evidence="17">
    <location>
        <begin position="1"/>
        <end position="127"/>
    </location>
</feature>
<evidence type="ECO:0000256" key="8">
    <source>
        <dbReference type="ARBA" id="ARBA00022691"/>
    </source>
</evidence>
<evidence type="ECO:0000256" key="16">
    <source>
        <dbReference type="PIRNR" id="PIRNR037104"/>
    </source>
</evidence>
<dbReference type="InterPro" id="IPR001214">
    <property type="entry name" value="SET_dom"/>
</dbReference>
<dbReference type="SMART" id="SM01291">
    <property type="entry name" value="N-SET"/>
    <property type="match status" value="1"/>
</dbReference>
<dbReference type="VEuPathDB" id="FungiDB:PV09_09144"/>
<comment type="subunit">
    <text evidence="12">Component of the Set1C/COMPASS complex.</text>
</comment>
<dbReference type="AlphaFoldDB" id="A0A0D1ZXK7"/>
<evidence type="ECO:0000256" key="2">
    <source>
        <dbReference type="ARBA" id="ARBA00004286"/>
    </source>
</evidence>
<comment type="function">
    <text evidence="11">Catalytic component of the COMPASS (Set1C) complex that specifically mono-, di- and trimethylates histone H3 to form H3K4me1/2/3. Binds RNAs which might negatively affect its histone methyltransferase activity. COMPASS recognizes ubiquitinated H2B on one face of the nucleosome which stimulates the methylation of H3 on the opposing face.</text>
</comment>
<dbReference type="InterPro" id="IPR044570">
    <property type="entry name" value="Set1-like"/>
</dbReference>
<feature type="compositionally biased region" description="Polar residues" evidence="17">
    <location>
        <begin position="1"/>
        <end position="16"/>
    </location>
</feature>
<evidence type="ECO:0000256" key="6">
    <source>
        <dbReference type="ARBA" id="ARBA00022603"/>
    </source>
</evidence>
<proteinExistence type="predicted"/>
<keyword evidence="9 16" id="KW-0156">Chromatin regulator</keyword>
<dbReference type="InParanoid" id="A0A0D1ZXK7"/>
<feature type="compositionally biased region" description="Polar residues" evidence="17">
    <location>
        <begin position="96"/>
        <end position="119"/>
    </location>
</feature>
<organism evidence="20 21">
    <name type="scientific">Verruconis gallopava</name>
    <dbReference type="NCBI Taxonomy" id="253628"/>
    <lineage>
        <taxon>Eukaryota</taxon>
        <taxon>Fungi</taxon>
        <taxon>Dikarya</taxon>
        <taxon>Ascomycota</taxon>
        <taxon>Pezizomycotina</taxon>
        <taxon>Dothideomycetes</taxon>
        <taxon>Pleosporomycetidae</taxon>
        <taxon>Venturiales</taxon>
        <taxon>Sympoventuriaceae</taxon>
        <taxon>Verruconis</taxon>
    </lineage>
</organism>
<dbReference type="SUPFAM" id="SSF54928">
    <property type="entry name" value="RNA-binding domain, RBD"/>
    <property type="match status" value="1"/>
</dbReference>
<dbReference type="GO" id="GO:0048188">
    <property type="term" value="C:Set1C/COMPASS complex"/>
    <property type="evidence" value="ECO:0007669"/>
    <property type="project" value="InterPro"/>
</dbReference>
<evidence type="ECO:0000256" key="17">
    <source>
        <dbReference type="SAM" id="MobiDB-lite"/>
    </source>
</evidence>
<dbReference type="CDD" id="cd20072">
    <property type="entry name" value="SET_SET1"/>
    <property type="match status" value="1"/>
</dbReference>
<dbReference type="InterPro" id="IPR017111">
    <property type="entry name" value="Set1_fungi"/>
</dbReference>
<comment type="catalytic activity">
    <reaction evidence="13 16">
        <text>L-lysyl(4)-[histone H3] + 3 S-adenosyl-L-methionine = N(6),N(6),N(6)-trimethyl-L-lysyl(4)-[histone H3] + 3 S-adenosyl-L-homocysteine + 3 H(+)</text>
        <dbReference type="Rhea" id="RHEA:60260"/>
        <dbReference type="Rhea" id="RHEA-COMP:15537"/>
        <dbReference type="Rhea" id="RHEA-COMP:15547"/>
        <dbReference type="ChEBI" id="CHEBI:15378"/>
        <dbReference type="ChEBI" id="CHEBI:29969"/>
        <dbReference type="ChEBI" id="CHEBI:57856"/>
        <dbReference type="ChEBI" id="CHEBI:59789"/>
        <dbReference type="ChEBI" id="CHEBI:61961"/>
        <dbReference type="EC" id="2.1.1.354"/>
    </reaction>
</comment>
<keyword evidence="21" id="KW-1185">Reference proteome</keyword>
<dbReference type="PROSITE" id="PS50868">
    <property type="entry name" value="POST_SET"/>
    <property type="match status" value="1"/>
</dbReference>
<comment type="subcellular location">
    <subcellularLocation>
        <location evidence="2">Chromosome</location>
    </subcellularLocation>
    <subcellularLocation>
        <location evidence="1 16">Nucleus</location>
    </subcellularLocation>
</comment>
<name>A0A0D1ZXK7_9PEZI</name>
<dbReference type="Pfam" id="PF11764">
    <property type="entry name" value="N-SET"/>
    <property type="match status" value="1"/>
</dbReference>
<dbReference type="InterPro" id="IPR035979">
    <property type="entry name" value="RBD_domain_sf"/>
</dbReference>
<dbReference type="SMART" id="SM00508">
    <property type="entry name" value="PostSET"/>
    <property type="match status" value="1"/>
</dbReference>
<evidence type="ECO:0000313" key="21">
    <source>
        <dbReference type="Proteomes" id="UP000053259"/>
    </source>
</evidence>
<evidence type="ECO:0000256" key="7">
    <source>
        <dbReference type="ARBA" id="ARBA00022679"/>
    </source>
</evidence>
<keyword evidence="10 16" id="KW-0539">Nucleus</keyword>
<evidence type="ECO:0000256" key="11">
    <source>
        <dbReference type="ARBA" id="ARBA00044492"/>
    </source>
</evidence>
<feature type="region of interest" description="Disordered" evidence="17">
    <location>
        <begin position="320"/>
        <end position="366"/>
    </location>
</feature>
<sequence length="1217" mass="136269">MNSNGASPSDILTTGGSASSLASAASSVFSNSLSGHHSSGDSHITMNSLTPLTHAESPPPGKMLSPRSHKRSYEQMANGTSAHHQHGENSPYLAPGSTSRAVSETITPVQTPPDSSLQARPTGPGEVTAISRIYDPTFDKSLNEKQRRQMQPTYRTYTAENEGLPKSDGRLAIAGYTTGRYQKDDKDEDIYKRQRLVLAPIKWTYSLDKHSIGPGRPTRVVVTGFSVLTAEAKLRSLLSSYGDIAECMNHIDPMSGAPLGVFSARFQDRFSKGQLVLKATDAAQRAEKEGNGTRVDQAAIKIQLDREGIKCKKYIESRLQSKRKQQEKLQAEEAQRRPLPKAIPTGPASAPPNAPKGPSGRMMAPPIGPAPRKAPILHKPRPEPATAVPGPGIGSSHTTHSAHSLVSMEPLLPTMKKTPYLFLAHRFVPVLGTTIAHLKKRLRSYDWIEVKCDRTGYFVTFENSRHGINECKRTYEECNMYPLFTYTMNFECHENGNPNYVRSPSPERVAAEQRKKEQKRRIYLEDERDFEREKQERAENLDPVRAALDLLMPELKDTIMKEIKAKIALPHIFDCLHPDKHKERRAQLGLPDPRESDLAKPILPLAGQLSTYGAPQNRQKLLNKKPFGKFTKQRFDRREDFKQPVNVYDERRKRPVQSRARPIVPLHRRLQDFKDEDDSDDERQTTITRDSEGPESHPVSEAGSGTPARVEVDEGTSTPKSKRRRIEAWGVDSDDERQEAFARKALGHLMDKEPEDMAMGELQQVLTTFPRSSEIRQRAAAEIKLRHKAKLDDKLFGIVPEPEPVSTPTETVEDVEMPDVSERAAKPKKKAAAPKPKKKTKKEILAEEEAAKAEAKAEEEAMKTLEEEEAVTPVVEAEEEPRAEVEWAVSEEAPRKTVEDDPDLLLDLDGWQNILKDDEDMKFLQEALNGVKLANISDARLWAWKQKQFKALNSSDAKSAPRIEGYYVPNSTGSARTEGYKKISQTEKSKYLPHRIRVQKAREEREREAKNDPQKAAEAAKAAAAAKIASTASSRSNRVNNRRLVNEISISKAVLGTGGADTDALKFNQLKKRKKLVRFDRSAIHNWGLYAEENIAASDMIIEYVGEKVRQRVADLREINYQKQGIGSSYLFRIDEDTVVDATKKGGIARFINHSCVPNCTAKIIKVEGTKRIVIYALRDIAKNEELTYDYKFEREINSDDRIPCLCGSVGCKGFLN</sequence>
<feature type="domain" description="Post-SET" evidence="19">
    <location>
        <begin position="1201"/>
        <end position="1217"/>
    </location>
</feature>
<evidence type="ECO:0000256" key="4">
    <source>
        <dbReference type="ARBA" id="ARBA00015839"/>
    </source>
</evidence>
<dbReference type="InterPro" id="IPR012677">
    <property type="entry name" value="Nucleotide-bd_a/b_plait_sf"/>
</dbReference>
<feature type="region of interest" description="Disordered" evidence="17">
    <location>
        <begin position="799"/>
        <end position="898"/>
    </location>
</feature>
<evidence type="ECO:0000313" key="20">
    <source>
        <dbReference type="EMBL" id="KIV99192.1"/>
    </source>
</evidence>
<dbReference type="PANTHER" id="PTHR45814:SF2">
    <property type="entry name" value="HISTONE-LYSINE N-METHYLTRANSFERASE SETD1"/>
    <property type="match status" value="1"/>
</dbReference>
<evidence type="ECO:0000256" key="5">
    <source>
        <dbReference type="ARBA" id="ARBA00022454"/>
    </source>
</evidence>
<evidence type="ECO:0000256" key="15">
    <source>
        <dbReference type="ARBA" id="ARBA00049129"/>
    </source>
</evidence>
<dbReference type="Gene3D" id="3.30.70.330">
    <property type="match status" value="1"/>
</dbReference>
<comment type="catalytic activity">
    <reaction evidence="15">
        <text>N(6),N(6)-dimethyl-L-lysyl(4)-[histone H3] + S-adenosyl-L-methionine = N(6),N(6),N(6)-trimethyl-L-lysyl(4)-[histone H3] + S-adenosyl-L-homocysteine + H(+)</text>
        <dbReference type="Rhea" id="RHEA:60272"/>
        <dbReference type="Rhea" id="RHEA-COMP:15537"/>
        <dbReference type="Rhea" id="RHEA-COMP:15540"/>
        <dbReference type="ChEBI" id="CHEBI:15378"/>
        <dbReference type="ChEBI" id="CHEBI:57856"/>
        <dbReference type="ChEBI" id="CHEBI:59789"/>
        <dbReference type="ChEBI" id="CHEBI:61961"/>
        <dbReference type="ChEBI" id="CHEBI:61976"/>
    </reaction>
</comment>
<feature type="compositionally biased region" description="Basic residues" evidence="17">
    <location>
        <begin position="826"/>
        <end position="841"/>
    </location>
</feature>
<comment type="catalytic activity">
    <reaction evidence="14">
        <text>N(6)-methyl-L-lysyl(4)-[histone H3] + S-adenosyl-L-methionine = N(6),N(6)-dimethyl-L-lysyl(4)-[histone H3] + S-adenosyl-L-homocysteine + H(+)</text>
        <dbReference type="Rhea" id="RHEA:60268"/>
        <dbReference type="Rhea" id="RHEA-COMP:15540"/>
        <dbReference type="Rhea" id="RHEA-COMP:15543"/>
        <dbReference type="ChEBI" id="CHEBI:15378"/>
        <dbReference type="ChEBI" id="CHEBI:57856"/>
        <dbReference type="ChEBI" id="CHEBI:59789"/>
        <dbReference type="ChEBI" id="CHEBI:61929"/>
        <dbReference type="ChEBI" id="CHEBI:61976"/>
    </reaction>
</comment>
<feature type="domain" description="SET" evidence="18">
    <location>
        <begin position="1075"/>
        <end position="1192"/>
    </location>
</feature>
<dbReference type="GO" id="GO:0005694">
    <property type="term" value="C:chromosome"/>
    <property type="evidence" value="ECO:0007669"/>
    <property type="project" value="UniProtKB-SubCell"/>
</dbReference>
<comment type="subunit">
    <text evidence="16">Component of the COMPASS (Set1C) complex.</text>
</comment>
<keyword evidence="5 16" id="KW-0158">Chromosome</keyword>
<dbReference type="InterPro" id="IPR024657">
    <property type="entry name" value="COMPASS_Set1_N-SET"/>
</dbReference>
<feature type="compositionally biased region" description="Low complexity" evidence="17">
    <location>
        <begin position="17"/>
        <end position="43"/>
    </location>
</feature>
<gene>
    <name evidence="20" type="ORF">PV09_09144</name>
</gene>
<comment type="function">
    <text evidence="16">Catalytic component of the COMPASS (Set1C) complex that specifically mono-, di- and trimethylates histone H3 to form H3K4me1/2/3. COMPASS recognizes ubiquitinated H2B on one face of the nucleosome which stimulates the methylation of H3 on the opposing face.</text>
</comment>
<feature type="compositionally biased region" description="Acidic residues" evidence="17">
    <location>
        <begin position="866"/>
        <end position="879"/>
    </location>
</feature>
<dbReference type="InterPro" id="IPR046341">
    <property type="entry name" value="SET_dom_sf"/>
</dbReference>
<evidence type="ECO:0000256" key="13">
    <source>
        <dbReference type="ARBA" id="ARBA00047571"/>
    </source>
</evidence>
<evidence type="ECO:0000259" key="18">
    <source>
        <dbReference type="PROSITE" id="PS50280"/>
    </source>
</evidence>
<keyword evidence="7 16" id="KW-0808">Transferase</keyword>
<evidence type="ECO:0000256" key="14">
    <source>
        <dbReference type="ARBA" id="ARBA00047583"/>
    </source>
</evidence>
<dbReference type="STRING" id="253628.A0A0D1ZXK7"/>
<dbReference type="GeneID" id="27317117"/>
<keyword evidence="8 16" id="KW-0949">S-adenosyl-L-methionine</keyword>
<evidence type="ECO:0000256" key="9">
    <source>
        <dbReference type="ARBA" id="ARBA00022853"/>
    </source>
</evidence>
<evidence type="ECO:0000256" key="3">
    <source>
        <dbReference type="ARBA" id="ARBA00012182"/>
    </source>
</evidence>
<dbReference type="SUPFAM" id="SSF82199">
    <property type="entry name" value="SET domain"/>
    <property type="match status" value="1"/>
</dbReference>